<proteinExistence type="predicted"/>
<name>A0A8S5MS10_9CAUD</name>
<reference evidence="1" key="1">
    <citation type="journal article" date="2021" name="Proc. Natl. Acad. Sci. U.S.A.">
        <title>A Catalog of Tens of Thousands of Viruses from Human Metagenomes Reveals Hidden Associations with Chronic Diseases.</title>
        <authorList>
            <person name="Tisza M.J."/>
            <person name="Buck C.B."/>
        </authorList>
    </citation>
    <scope>NUCLEOTIDE SEQUENCE</scope>
    <source>
        <strain evidence="1">CtfrL10</strain>
    </source>
</reference>
<dbReference type="EMBL" id="BK014968">
    <property type="protein sequence ID" value="DAD84879.1"/>
    <property type="molecule type" value="Genomic_DNA"/>
</dbReference>
<organism evidence="1">
    <name type="scientific">Myoviridae sp. ctfrL10</name>
    <dbReference type="NCBI Taxonomy" id="2826678"/>
    <lineage>
        <taxon>Viruses</taxon>
        <taxon>Duplodnaviria</taxon>
        <taxon>Heunggongvirae</taxon>
        <taxon>Uroviricota</taxon>
        <taxon>Caudoviricetes</taxon>
    </lineage>
</organism>
<accession>A0A8S5MS10</accession>
<evidence type="ECO:0000313" key="1">
    <source>
        <dbReference type="EMBL" id="DAD84879.1"/>
    </source>
</evidence>
<protein>
    <submittedName>
        <fullName evidence="1">Uncharacterized protein</fullName>
    </submittedName>
</protein>
<sequence length="34" mass="4209">MWHYKGTQNSLRFGRCRIKGIDVVRWRRQRGCML</sequence>